<dbReference type="PANTHER" id="PTHR23132:SF23">
    <property type="entry name" value="D-ALANINE--D-ALANINE LIGASE B"/>
    <property type="match status" value="1"/>
</dbReference>
<dbReference type="Gene3D" id="3.40.50.20">
    <property type="match status" value="1"/>
</dbReference>
<evidence type="ECO:0000256" key="1">
    <source>
        <dbReference type="ARBA" id="ARBA00010871"/>
    </source>
</evidence>
<dbReference type="Pfam" id="PF01546">
    <property type="entry name" value="Peptidase_M20"/>
    <property type="match status" value="1"/>
</dbReference>
<dbReference type="PATRIC" id="fig|1703780.3.peg.1764"/>
<accession>A0A0S8GJW3</accession>
<dbReference type="Proteomes" id="UP000051096">
    <property type="component" value="Unassembled WGS sequence"/>
</dbReference>
<protein>
    <recommendedName>
        <fullName evidence="5">ATP-grasp domain-containing protein</fullName>
    </recommendedName>
</protein>
<name>A0A0S8GJW3_UNCW3</name>
<proteinExistence type="inferred from homology"/>
<comment type="similarity">
    <text evidence="1">Belongs to the D-alanine--D-alanine ligase family.</text>
</comment>
<dbReference type="InterPro" id="IPR011095">
    <property type="entry name" value="Dala_Dala_lig_C"/>
</dbReference>
<feature type="domain" description="ATP-grasp" evidence="5">
    <location>
        <begin position="119"/>
        <end position="317"/>
    </location>
</feature>
<dbReference type="GO" id="GO:0046872">
    <property type="term" value="F:metal ion binding"/>
    <property type="evidence" value="ECO:0007669"/>
    <property type="project" value="InterPro"/>
</dbReference>
<dbReference type="GO" id="GO:0005524">
    <property type="term" value="F:ATP binding"/>
    <property type="evidence" value="ECO:0007669"/>
    <property type="project" value="UniProtKB-UniRule"/>
</dbReference>
<dbReference type="PROSITE" id="PS50975">
    <property type="entry name" value="ATP_GRASP"/>
    <property type="match status" value="1"/>
</dbReference>
<dbReference type="Gene3D" id="3.30.70.360">
    <property type="match status" value="1"/>
</dbReference>
<dbReference type="SUPFAM" id="SSF52440">
    <property type="entry name" value="PreATP-grasp domain"/>
    <property type="match status" value="1"/>
</dbReference>
<dbReference type="PANTHER" id="PTHR23132">
    <property type="entry name" value="D-ALANINE--D-ALANINE LIGASE"/>
    <property type="match status" value="1"/>
</dbReference>
<organism evidence="6 7">
    <name type="scientific">candidate division WOR_3 bacterium SM23_60</name>
    <dbReference type="NCBI Taxonomy" id="1703780"/>
    <lineage>
        <taxon>Bacteria</taxon>
        <taxon>Bacteria division WOR-3</taxon>
    </lineage>
</organism>
<dbReference type="InterPro" id="IPR016185">
    <property type="entry name" value="PreATP-grasp_dom_sf"/>
</dbReference>
<dbReference type="Pfam" id="PF07478">
    <property type="entry name" value="Dala_Dala_lig_C"/>
    <property type="match status" value="1"/>
</dbReference>
<gene>
    <name evidence="6" type="ORF">AMJ87_04235</name>
</gene>
<dbReference type="SUPFAM" id="SSF56059">
    <property type="entry name" value="Glutathione synthetase ATP-binding domain-like"/>
    <property type="match status" value="1"/>
</dbReference>
<evidence type="ECO:0000259" key="5">
    <source>
        <dbReference type="PROSITE" id="PS50975"/>
    </source>
</evidence>
<dbReference type="Gene3D" id="3.30.1490.20">
    <property type="entry name" value="ATP-grasp fold, A domain"/>
    <property type="match status" value="1"/>
</dbReference>
<dbReference type="Gene3D" id="3.40.630.10">
    <property type="entry name" value="Zn peptidases"/>
    <property type="match status" value="1"/>
</dbReference>
<keyword evidence="4" id="KW-0067">ATP-binding</keyword>
<dbReference type="EMBL" id="LJUO01000026">
    <property type="protein sequence ID" value="KPK72644.1"/>
    <property type="molecule type" value="Genomic_DNA"/>
</dbReference>
<comment type="caution">
    <text evidence="6">The sequence shown here is derived from an EMBL/GenBank/DDBJ whole genome shotgun (WGS) entry which is preliminary data.</text>
</comment>
<dbReference type="SUPFAM" id="SSF53187">
    <property type="entry name" value="Zn-dependent exopeptidases"/>
    <property type="match status" value="1"/>
</dbReference>
<sequence>MKVAIIYNKDLTGVINEFGLQNKERYNVNTVKKVAEALEHGGHNVRIIDGNMHVIESLQEFMPKVIEGERIGMVFNMAYGIQGESRYTHLPAMLEMLGIPYVGSGPAGHALALDKVITKVFLQRYNIQTPQFWVFSDDKSDMSDVQYPAVVKPKMEAVSYGLKVVQNADELRAAVKHIVSEFQQQALVEQFIYGREFCVGLLGNSDPEAFPIVEIDLGGDPGAVQTASDKLYNPRRKICPAQVPLERAAYMVALSKQAFTTLGLKDFARIDIRTDKDDNVYILEINSMASLGLTGSYVYAAQVAGYDYTALVNKMLDVAAVRYFSETLHVRGASPLTTVKTPLSVRLRGFLRSNADKTEKLLAHMVNINSYVRNVDGVNTLGTLVQKWLKQLGFELQLIPQVEIGNVLLFNNTGSEPDIMLLSHLDSSTPFTKHIHYRETPHKLYGTAIWNSKGGLAVMIAALRALRFARLLRKMKIGILLTTDTTLQNRITQSILESTFKKAKIVIGLSGASPDGSVITSRSGAAVYNCQMNLENAQSAEDVAQANAHFNSLLAALTKLSSRADNVLVTLRDVTMKSGVSTLYAHGEASLSVRFNDTYHAEIIDEKIRHTVKKAKCPHCRFQVSGSMRRPPMTRTQEAEHLYMLIKDICQKLDIRANEEHRWSSSDICFIESTKPHIDGLGPVGQAPHDDEEFILRHSLLDRAILLAMLLNTLTQEKHT</sequence>
<reference evidence="6 7" key="1">
    <citation type="journal article" date="2015" name="Microbiome">
        <title>Genomic resolution of linkages in carbon, nitrogen, and sulfur cycling among widespread estuary sediment bacteria.</title>
        <authorList>
            <person name="Baker B.J."/>
            <person name="Lazar C.S."/>
            <person name="Teske A.P."/>
            <person name="Dick G.J."/>
        </authorList>
    </citation>
    <scope>NUCLEOTIDE SEQUENCE [LARGE SCALE GENOMIC DNA]</scope>
    <source>
        <strain evidence="6">SM23_60</strain>
    </source>
</reference>
<dbReference type="InterPro" id="IPR002933">
    <property type="entry name" value="Peptidase_M20"/>
</dbReference>
<keyword evidence="4" id="KW-0547">Nucleotide-binding</keyword>
<keyword evidence="3" id="KW-0961">Cell wall biogenesis/degradation</keyword>
<dbReference type="GO" id="GO:0071555">
    <property type="term" value="P:cell wall organization"/>
    <property type="evidence" value="ECO:0007669"/>
    <property type="project" value="UniProtKB-KW"/>
</dbReference>
<keyword evidence="2" id="KW-0436">Ligase</keyword>
<dbReference type="Gene3D" id="3.30.470.20">
    <property type="entry name" value="ATP-grasp fold, B domain"/>
    <property type="match status" value="1"/>
</dbReference>
<dbReference type="InterPro" id="IPR013815">
    <property type="entry name" value="ATP_grasp_subdomain_1"/>
</dbReference>
<dbReference type="GO" id="GO:0008716">
    <property type="term" value="F:D-alanine-D-alanine ligase activity"/>
    <property type="evidence" value="ECO:0007669"/>
    <property type="project" value="InterPro"/>
</dbReference>
<dbReference type="InterPro" id="IPR011761">
    <property type="entry name" value="ATP-grasp"/>
</dbReference>
<evidence type="ECO:0000256" key="3">
    <source>
        <dbReference type="ARBA" id="ARBA00023316"/>
    </source>
</evidence>
<dbReference type="AlphaFoldDB" id="A0A0S8GJW3"/>
<evidence type="ECO:0000313" key="6">
    <source>
        <dbReference type="EMBL" id="KPK72644.1"/>
    </source>
</evidence>
<dbReference type="GO" id="GO:0016787">
    <property type="term" value="F:hydrolase activity"/>
    <property type="evidence" value="ECO:0007669"/>
    <property type="project" value="InterPro"/>
</dbReference>
<evidence type="ECO:0000256" key="4">
    <source>
        <dbReference type="PROSITE-ProRule" id="PRU00409"/>
    </source>
</evidence>
<evidence type="ECO:0000313" key="7">
    <source>
        <dbReference type="Proteomes" id="UP000051096"/>
    </source>
</evidence>
<evidence type="ECO:0000256" key="2">
    <source>
        <dbReference type="ARBA" id="ARBA00022598"/>
    </source>
</evidence>